<name>C5FSP2_ARTOC</name>
<dbReference type="Pfam" id="PF13298">
    <property type="entry name" value="LigD_N"/>
    <property type="match status" value="1"/>
</dbReference>
<reference evidence="3" key="1">
    <citation type="journal article" date="2012" name="MBio">
        <title>Comparative genome analysis of Trichophyton rubrum and related dermatophytes reveals candidate genes involved in infection.</title>
        <authorList>
            <person name="Martinez D.A."/>
            <person name="Oliver B.G."/>
            <person name="Graeser Y."/>
            <person name="Goldberg J.M."/>
            <person name="Li W."/>
            <person name="Martinez-Rossi N.M."/>
            <person name="Monod M."/>
            <person name="Shelest E."/>
            <person name="Barton R.C."/>
            <person name="Birch E."/>
            <person name="Brakhage A.A."/>
            <person name="Chen Z."/>
            <person name="Gurr S.J."/>
            <person name="Heiman D."/>
            <person name="Heitman J."/>
            <person name="Kosti I."/>
            <person name="Rossi A."/>
            <person name="Saif S."/>
            <person name="Samalova M."/>
            <person name="Saunders C.W."/>
            <person name="Shea T."/>
            <person name="Summerbell R.C."/>
            <person name="Xu J."/>
            <person name="Young S."/>
            <person name="Zeng Q."/>
            <person name="Birren B.W."/>
            <person name="Cuomo C.A."/>
            <person name="White T.C."/>
        </authorList>
    </citation>
    <scope>NUCLEOTIDE SEQUENCE [LARGE SCALE GENOMIC DNA]</scope>
    <source>
        <strain evidence="3">ATCC MYA-4605 / CBS 113480</strain>
    </source>
</reference>
<dbReference type="RefSeq" id="XP_002845845.1">
    <property type="nucleotide sequence ID" value="XM_002845799.1"/>
</dbReference>
<dbReference type="GeneID" id="9224144"/>
<evidence type="ECO:0000259" key="1">
    <source>
        <dbReference type="Pfam" id="PF13298"/>
    </source>
</evidence>
<dbReference type="EMBL" id="DS995705">
    <property type="protein sequence ID" value="EEQ32895.1"/>
    <property type="molecule type" value="Genomic_DNA"/>
</dbReference>
<dbReference type="OrthoDB" id="2588098at2759"/>
<dbReference type="PANTHER" id="PTHR39465:SF1">
    <property type="entry name" value="DNA LIGASE D 3'-PHOSPHOESTERASE DOMAIN-CONTAINING PROTEIN"/>
    <property type="match status" value="1"/>
</dbReference>
<gene>
    <name evidence="2" type="ORF">MCYG_05714</name>
</gene>
<dbReference type="PANTHER" id="PTHR39465">
    <property type="entry name" value="DNA LIGASE D, 3'-PHOSPHOESTERASE DOMAIN"/>
    <property type="match status" value="1"/>
</dbReference>
<feature type="domain" description="DNA ligase D 3'-phosphoesterase" evidence="1">
    <location>
        <begin position="205"/>
        <end position="280"/>
    </location>
</feature>
<dbReference type="AlphaFoldDB" id="C5FSP2"/>
<evidence type="ECO:0000313" key="3">
    <source>
        <dbReference type="Proteomes" id="UP000002035"/>
    </source>
</evidence>
<dbReference type="eggNOG" id="ENOG502SF29">
    <property type="taxonomic scope" value="Eukaryota"/>
</dbReference>
<dbReference type="HOGENOM" id="CLU_841912_0_0_1"/>
<protein>
    <recommendedName>
        <fullName evidence="1">DNA ligase D 3'-phosphoesterase domain-containing protein</fullName>
    </recommendedName>
</protein>
<dbReference type="Proteomes" id="UP000002035">
    <property type="component" value="Unassembled WGS sequence"/>
</dbReference>
<dbReference type="InterPro" id="IPR014144">
    <property type="entry name" value="LigD_PE_domain"/>
</dbReference>
<accession>C5FSP2</accession>
<keyword evidence="3" id="KW-1185">Reference proteome</keyword>
<organism evidence="2 3">
    <name type="scientific">Arthroderma otae (strain ATCC MYA-4605 / CBS 113480)</name>
    <name type="common">Microsporum canis</name>
    <dbReference type="NCBI Taxonomy" id="554155"/>
    <lineage>
        <taxon>Eukaryota</taxon>
        <taxon>Fungi</taxon>
        <taxon>Dikarya</taxon>
        <taxon>Ascomycota</taxon>
        <taxon>Pezizomycotina</taxon>
        <taxon>Eurotiomycetes</taxon>
        <taxon>Eurotiomycetidae</taxon>
        <taxon>Onygenales</taxon>
        <taxon>Arthrodermataceae</taxon>
        <taxon>Microsporum</taxon>
    </lineage>
</organism>
<dbReference type="VEuPathDB" id="FungiDB:MCYG_05714"/>
<sequence>MIRFDNWGFVPDNFVGERSTESSGISLPSPLALMETMLVHDCICIAYIHTYVVSMHCRSRSGIKMKQNNYNISYYEGRPRTVKTVDSPFLKPENREWIVSLHRPLFRSVSPPLTWGRKRGLSSHSVADEADIKPEDQPQSESNADIAAIEAGKGVVEDHLEIFSARLGASTRPELPLVPRLAYLTWRDLYQRSRHEDSRHFVVHQHGHPIARPHYDLRLQFSGTSSLSFAIMYGMPGDPNSNRSRNAIETKVHNVGNYLIELYLIRRESVHGSCSTVDQATEDEKLLREFPQATTVDFSSYIPLYSSPNHFATAEDSPEATCNSTAQKGE</sequence>
<evidence type="ECO:0000313" key="2">
    <source>
        <dbReference type="EMBL" id="EEQ32895.1"/>
    </source>
</evidence>
<proteinExistence type="predicted"/>